<dbReference type="AlphaFoldDB" id="A0A437D341"/>
<dbReference type="Proteomes" id="UP000283210">
    <property type="component" value="Chromosome 8"/>
</dbReference>
<proteinExistence type="predicted"/>
<evidence type="ECO:0000313" key="2">
    <source>
        <dbReference type="EMBL" id="RVE69503.1"/>
    </source>
</evidence>
<evidence type="ECO:0000313" key="3">
    <source>
        <dbReference type="Proteomes" id="UP000283210"/>
    </source>
</evidence>
<keyword evidence="1" id="KW-0732">Signal</keyword>
<reference evidence="2 3" key="2">
    <citation type="submission" date="2019-01" db="EMBL/GenBank/DDBJ databases">
        <title>A chromosome length genome reference of the Java medaka (oryzias javanicus).</title>
        <authorList>
            <person name="Herpin A."/>
            <person name="Takehana Y."/>
            <person name="Naruse K."/>
            <person name="Ansai S."/>
            <person name="Kawaguchi M."/>
        </authorList>
    </citation>
    <scope>NUCLEOTIDE SEQUENCE [LARGE SCALE GENOMIC DNA]</scope>
    <source>
        <strain evidence="2">RS831</strain>
        <tissue evidence="2">Whole body</tissue>
    </source>
</reference>
<dbReference type="EMBL" id="CM012444">
    <property type="protein sequence ID" value="RVE69503.1"/>
    <property type="molecule type" value="Genomic_DNA"/>
</dbReference>
<keyword evidence="3" id="KW-1185">Reference proteome</keyword>
<evidence type="ECO:0000256" key="1">
    <source>
        <dbReference type="SAM" id="SignalP"/>
    </source>
</evidence>
<dbReference type="OrthoDB" id="8886440at2759"/>
<name>A0A437D341_ORYJA</name>
<gene>
    <name evidence="2" type="ORF">OJAV_G00078420</name>
</gene>
<protein>
    <submittedName>
        <fullName evidence="2">Uncharacterized protein</fullName>
    </submittedName>
</protein>
<organism evidence="2 3">
    <name type="scientific">Oryzias javanicus</name>
    <name type="common">Javanese ricefish</name>
    <name type="synonym">Aplocheilus javanicus</name>
    <dbReference type="NCBI Taxonomy" id="123683"/>
    <lineage>
        <taxon>Eukaryota</taxon>
        <taxon>Metazoa</taxon>
        <taxon>Chordata</taxon>
        <taxon>Craniata</taxon>
        <taxon>Vertebrata</taxon>
        <taxon>Euteleostomi</taxon>
        <taxon>Actinopterygii</taxon>
        <taxon>Neopterygii</taxon>
        <taxon>Teleostei</taxon>
        <taxon>Neoteleostei</taxon>
        <taxon>Acanthomorphata</taxon>
        <taxon>Ovalentaria</taxon>
        <taxon>Atherinomorphae</taxon>
        <taxon>Beloniformes</taxon>
        <taxon>Adrianichthyidae</taxon>
        <taxon>Oryziinae</taxon>
        <taxon>Oryzias</taxon>
    </lineage>
</organism>
<feature type="chain" id="PRO_5019434790" evidence="1">
    <location>
        <begin position="24"/>
        <end position="287"/>
    </location>
</feature>
<accession>A0A437D341</accession>
<feature type="signal peptide" evidence="1">
    <location>
        <begin position="1"/>
        <end position="23"/>
    </location>
</feature>
<reference evidence="2 3" key="1">
    <citation type="submission" date="2018-11" db="EMBL/GenBank/DDBJ databases">
        <authorList>
            <person name="Lopez-Roques C."/>
            <person name="Donnadieu C."/>
            <person name="Bouchez O."/>
            <person name="Klopp C."/>
            <person name="Cabau C."/>
            <person name="Zahm M."/>
        </authorList>
    </citation>
    <scope>NUCLEOTIDE SEQUENCE [LARGE SCALE GENOMIC DNA]</scope>
    <source>
        <strain evidence="2">RS831</strain>
        <tissue evidence="2">Whole body</tissue>
    </source>
</reference>
<sequence>MAFGVTLWVSWISLLFRCTCVSAGNGVAYRPTHAATNLMDDGHEDRFHTLSFDEGNLDEEASTNRPTSAFHASFNKPSVREPLHMIPSGQRFPEYQTSPDLAIYSGESNLLEPITFPLNQGNLMVGVTPPKPAFVQPQANPYDAYSSPSGTGSVGPLTYFKPSRTSTTLSLPPFGLQVGTPGSGEAAMSVYYQQPDTDSSPNSFDTNENPDQFFEKVFNFNTAVVTEEFRGLLLSDQRWLSVLFCGFPGFLCCQTASVFQLQMSFSIGQAMLQPTFWTISMKICITH</sequence>